<dbReference type="GeneID" id="22831077"/>
<organism evidence="1 2">
    <name type="scientific">Schizosaccharomyces japonicus (strain yFS275 / FY16936)</name>
    <name type="common">Fission yeast</name>
    <dbReference type="NCBI Taxonomy" id="402676"/>
    <lineage>
        <taxon>Eukaryota</taxon>
        <taxon>Fungi</taxon>
        <taxon>Dikarya</taxon>
        <taxon>Ascomycota</taxon>
        <taxon>Taphrinomycotina</taxon>
        <taxon>Schizosaccharomycetes</taxon>
        <taxon>Schizosaccharomycetales</taxon>
        <taxon>Schizosaccharomycetaceae</taxon>
        <taxon>Schizosaccharomyces</taxon>
    </lineage>
</organism>
<dbReference type="AlphaFoldDB" id="T0RSZ4"/>
<protein>
    <submittedName>
        <fullName evidence="1">Uncharacterized protein</fullName>
    </submittedName>
</protein>
<dbReference type="VEuPathDB" id="FungiDB:SJAG_05533"/>
<gene>
    <name evidence="1" type="ORF">SJAG_05533</name>
</gene>
<reference evidence="1 2" key="1">
    <citation type="journal article" date="2011" name="Science">
        <title>Comparative functional genomics of the fission yeasts.</title>
        <authorList>
            <person name="Rhind N."/>
            <person name="Chen Z."/>
            <person name="Yassour M."/>
            <person name="Thompson D.A."/>
            <person name="Haas B.J."/>
            <person name="Habib N."/>
            <person name="Wapinski I."/>
            <person name="Roy S."/>
            <person name="Lin M.F."/>
            <person name="Heiman D.I."/>
            <person name="Young S.K."/>
            <person name="Furuya K."/>
            <person name="Guo Y."/>
            <person name="Pidoux A."/>
            <person name="Chen H.M."/>
            <person name="Robbertse B."/>
            <person name="Goldberg J.M."/>
            <person name="Aoki K."/>
            <person name="Bayne E.H."/>
            <person name="Berlin A.M."/>
            <person name="Desjardins C.A."/>
            <person name="Dobbs E."/>
            <person name="Dukaj L."/>
            <person name="Fan L."/>
            <person name="FitzGerald M.G."/>
            <person name="French C."/>
            <person name="Gujja S."/>
            <person name="Hansen K."/>
            <person name="Keifenheim D."/>
            <person name="Levin J.Z."/>
            <person name="Mosher R.A."/>
            <person name="Mueller C.A."/>
            <person name="Pfiffner J."/>
            <person name="Priest M."/>
            <person name="Russ C."/>
            <person name="Smialowska A."/>
            <person name="Swoboda P."/>
            <person name="Sykes S.M."/>
            <person name="Vaughn M."/>
            <person name="Vengrova S."/>
            <person name="Yoder R."/>
            <person name="Zeng Q."/>
            <person name="Allshire R."/>
            <person name="Baulcombe D."/>
            <person name="Birren B.W."/>
            <person name="Brown W."/>
            <person name="Ekwall K."/>
            <person name="Kellis M."/>
            <person name="Leatherwood J."/>
            <person name="Levin H."/>
            <person name="Margalit H."/>
            <person name="Martienssen R."/>
            <person name="Nieduszynski C.A."/>
            <person name="Spatafora J.W."/>
            <person name="Friedman N."/>
            <person name="Dalgaard J.Z."/>
            <person name="Baumann P."/>
            <person name="Niki H."/>
            <person name="Regev A."/>
            <person name="Nusbaum C."/>
        </authorList>
    </citation>
    <scope>NUCLEOTIDE SEQUENCE [LARGE SCALE GENOMIC DNA]</scope>
    <source>
        <strain evidence="2">yFS275 / FY16936</strain>
    </source>
</reference>
<keyword evidence="2" id="KW-1185">Reference proteome</keyword>
<name>T0RSZ4_SCHJY</name>
<dbReference type="HOGENOM" id="CLU_1397081_0_0_1"/>
<sequence>MDTLKFTKLARQKSRRNVPQIQLSVNACLSKPVQKKVKPVDAFVVKKSLTQVSQRIQYIETKYCSLITDCDQELKKLTNEFQFLLQTIENLGLTDLHELAVERSRAPMGKEELNGTVLFFEDYFDVTRLFDYIQQQCLRLLRLMLIRETACQQNLVESFVKTLDSLDSSQNTWYKQALDKLMPCTGDAEAYGKKA</sequence>
<proteinExistence type="predicted"/>
<dbReference type="EMBL" id="KE651166">
    <property type="protein sequence ID" value="EQC53065.1"/>
    <property type="molecule type" value="Genomic_DNA"/>
</dbReference>
<evidence type="ECO:0000313" key="1">
    <source>
        <dbReference type="EMBL" id="EQC53065.1"/>
    </source>
</evidence>
<dbReference type="RefSeq" id="XP_011048971.1">
    <property type="nucleotide sequence ID" value="XM_011050669.1"/>
</dbReference>
<accession>T0RSZ4</accession>
<evidence type="ECO:0000313" key="2">
    <source>
        <dbReference type="Proteomes" id="UP000001744"/>
    </source>
</evidence>
<dbReference type="JaponicusDB" id="SJAG_05533"/>
<dbReference type="Proteomes" id="UP000001744">
    <property type="component" value="Unassembled WGS sequence"/>
</dbReference>